<evidence type="ECO:0000259" key="9">
    <source>
        <dbReference type="PROSITE" id="PS50873"/>
    </source>
</evidence>
<comment type="similarity">
    <text evidence="2">Belongs to the peroxidase family. Cytochrome c peroxidase subfamily.</text>
</comment>
<evidence type="ECO:0000256" key="7">
    <source>
        <dbReference type="ARBA" id="ARBA00023004"/>
    </source>
</evidence>
<dbReference type="EC" id="1.11.1.-" evidence="8"/>
<dbReference type="InterPro" id="IPR010255">
    <property type="entry name" value="Haem_peroxidase_sf"/>
</dbReference>
<evidence type="ECO:0000256" key="6">
    <source>
        <dbReference type="ARBA" id="ARBA00023002"/>
    </source>
</evidence>
<dbReference type="AlphaFoldDB" id="A0AAD7J5Z0"/>
<evidence type="ECO:0000256" key="4">
    <source>
        <dbReference type="ARBA" id="ARBA00022617"/>
    </source>
</evidence>
<feature type="domain" description="Plant heme peroxidase family profile" evidence="9">
    <location>
        <begin position="122"/>
        <end position="333"/>
    </location>
</feature>
<dbReference type="GO" id="GO:0042744">
    <property type="term" value="P:hydrogen peroxide catabolic process"/>
    <property type="evidence" value="ECO:0007669"/>
    <property type="project" value="TreeGrafter"/>
</dbReference>
<dbReference type="InterPro" id="IPR044831">
    <property type="entry name" value="Ccp1-like"/>
</dbReference>
<reference evidence="10" key="1">
    <citation type="submission" date="2023-03" db="EMBL/GenBank/DDBJ databases">
        <title>Massive genome expansion in bonnet fungi (Mycena s.s.) driven by repeated elements and novel gene families across ecological guilds.</title>
        <authorList>
            <consortium name="Lawrence Berkeley National Laboratory"/>
            <person name="Harder C.B."/>
            <person name="Miyauchi S."/>
            <person name="Viragh M."/>
            <person name="Kuo A."/>
            <person name="Thoen E."/>
            <person name="Andreopoulos B."/>
            <person name="Lu D."/>
            <person name="Skrede I."/>
            <person name="Drula E."/>
            <person name="Henrissat B."/>
            <person name="Morin E."/>
            <person name="Kohler A."/>
            <person name="Barry K."/>
            <person name="LaButti K."/>
            <person name="Morin E."/>
            <person name="Salamov A."/>
            <person name="Lipzen A."/>
            <person name="Mereny Z."/>
            <person name="Hegedus B."/>
            <person name="Baldrian P."/>
            <person name="Stursova M."/>
            <person name="Weitz H."/>
            <person name="Taylor A."/>
            <person name="Grigoriev I.V."/>
            <person name="Nagy L.G."/>
            <person name="Martin F."/>
            <person name="Kauserud H."/>
        </authorList>
    </citation>
    <scope>NUCLEOTIDE SEQUENCE</scope>
    <source>
        <strain evidence="10">CBHHK182m</strain>
    </source>
</reference>
<dbReference type="PRINTS" id="PR00459">
    <property type="entry name" value="ASPEROXIDASE"/>
</dbReference>
<gene>
    <name evidence="10" type="ORF">B0H16DRAFT_1885707</name>
</gene>
<dbReference type="PROSITE" id="PS50873">
    <property type="entry name" value="PEROXIDASE_4"/>
    <property type="match status" value="1"/>
</dbReference>
<evidence type="ECO:0000313" key="11">
    <source>
        <dbReference type="Proteomes" id="UP001215598"/>
    </source>
</evidence>
<dbReference type="Gene3D" id="1.10.420.10">
    <property type="entry name" value="Peroxidase, domain 2"/>
    <property type="match status" value="1"/>
</dbReference>
<dbReference type="PANTHER" id="PTHR31356:SF53">
    <property type="entry name" value="HEME PEROXIDASE"/>
    <property type="match status" value="1"/>
</dbReference>
<keyword evidence="11" id="KW-1185">Reference proteome</keyword>
<keyword evidence="3 8" id="KW-0575">Peroxidase</keyword>
<evidence type="ECO:0000256" key="5">
    <source>
        <dbReference type="ARBA" id="ARBA00022723"/>
    </source>
</evidence>
<evidence type="ECO:0000313" key="10">
    <source>
        <dbReference type="EMBL" id="KAJ7756986.1"/>
    </source>
</evidence>
<keyword evidence="7" id="KW-0408">Iron</keyword>
<dbReference type="GO" id="GO:0000302">
    <property type="term" value="P:response to reactive oxygen species"/>
    <property type="evidence" value="ECO:0007669"/>
    <property type="project" value="TreeGrafter"/>
</dbReference>
<dbReference type="GO" id="GO:0046872">
    <property type="term" value="F:metal ion binding"/>
    <property type="evidence" value="ECO:0007669"/>
    <property type="project" value="UniProtKB-UniRule"/>
</dbReference>
<protein>
    <recommendedName>
        <fullName evidence="8">Peroxidase</fullName>
        <ecNumber evidence="8">1.11.1.-</ecNumber>
    </recommendedName>
</protein>
<keyword evidence="8" id="KW-0732">Signal</keyword>
<dbReference type="PANTHER" id="PTHR31356">
    <property type="entry name" value="THYLAKOID LUMENAL 29 KDA PROTEIN, CHLOROPLASTIC-RELATED"/>
    <property type="match status" value="1"/>
</dbReference>
<comment type="caution">
    <text evidence="10">The sequence shown here is derived from an EMBL/GenBank/DDBJ whole genome shotgun (WGS) entry which is preliminary data.</text>
</comment>
<dbReference type="InterPro" id="IPR002016">
    <property type="entry name" value="Haem_peroxidase"/>
</dbReference>
<evidence type="ECO:0000256" key="8">
    <source>
        <dbReference type="RuleBase" id="RU363051"/>
    </source>
</evidence>
<keyword evidence="4" id="KW-0349">Heme</keyword>
<proteinExistence type="inferred from homology"/>
<sequence length="529" mass="56018">MHPSSRLLLLLLFACTATATYVWPSPYDFLEDAYTVSGGFGDGGIVDEVNPCSSSPIGGRKPGRQAAAEWVRAAYHDSATFDVNTGLGGLDASIGFETNRPQNIGSAMNDSLVFFGAFQSKTSSMADVIALSAILAIKSCGGPSIPFRAGRIDAESAGPETVPEPQQDLSSHIASFESQGFNVTEMIGLVTCGHTLGGVHAVDFPLTVPQTAITESNPDGVVHFDDSFDSFDNHIATQWVAGTSVDPLAVGFNTTTNSDARIFAADKNETMQAFAADPDFFQVQCGLLFERMLNSVPSTVQLSDVIEPLPVKPFELTLTLGTDGHLTLGGYIRIFGTSDEAKAAIPANMPVTLSWKDAHGNTNATYSTELVAVSQSSTSLWGSVHFFEINTIAIHPSVFLPNNGGLGFPLQSVVLFQPDGSCTANLGNGIPGNTTALALIRNDLGSVTTPYVDYTYNVNQPGSIAVKQVTTRTEMQRVSGSVSPLYDTYSATFAKGPMTDEGRITFDIAAVVGGNTFISPNNPEIFTQC</sequence>
<feature type="signal peptide" evidence="8">
    <location>
        <begin position="1"/>
        <end position="19"/>
    </location>
</feature>
<dbReference type="GO" id="GO:0004601">
    <property type="term" value="F:peroxidase activity"/>
    <property type="evidence" value="ECO:0007669"/>
    <property type="project" value="UniProtKB-KW"/>
</dbReference>
<dbReference type="Pfam" id="PF00141">
    <property type="entry name" value="peroxidase"/>
    <property type="match status" value="1"/>
</dbReference>
<feature type="chain" id="PRO_5041768753" description="Peroxidase" evidence="8">
    <location>
        <begin position="20"/>
        <end position="529"/>
    </location>
</feature>
<evidence type="ECO:0000256" key="3">
    <source>
        <dbReference type="ARBA" id="ARBA00022559"/>
    </source>
</evidence>
<dbReference type="InterPro" id="IPR002207">
    <property type="entry name" value="Peroxidase_I"/>
</dbReference>
<dbReference type="GO" id="GO:0034599">
    <property type="term" value="P:cellular response to oxidative stress"/>
    <property type="evidence" value="ECO:0007669"/>
    <property type="project" value="InterPro"/>
</dbReference>
<name>A0AAD7J5Z0_9AGAR</name>
<dbReference type="PRINTS" id="PR00458">
    <property type="entry name" value="PEROXIDASE"/>
</dbReference>
<evidence type="ECO:0000256" key="2">
    <source>
        <dbReference type="ARBA" id="ARBA00005997"/>
    </source>
</evidence>
<accession>A0AAD7J5Z0</accession>
<dbReference type="EMBL" id="JARKIB010000045">
    <property type="protein sequence ID" value="KAJ7756986.1"/>
    <property type="molecule type" value="Genomic_DNA"/>
</dbReference>
<comment type="function">
    <text evidence="1">Destroys radicals which are normally produced within the cells and which are toxic to biological systems.</text>
</comment>
<dbReference type="GO" id="GO:0020037">
    <property type="term" value="F:heme binding"/>
    <property type="evidence" value="ECO:0007669"/>
    <property type="project" value="UniProtKB-UniRule"/>
</dbReference>
<keyword evidence="5" id="KW-0479">Metal-binding</keyword>
<organism evidence="10 11">
    <name type="scientific">Mycena metata</name>
    <dbReference type="NCBI Taxonomy" id="1033252"/>
    <lineage>
        <taxon>Eukaryota</taxon>
        <taxon>Fungi</taxon>
        <taxon>Dikarya</taxon>
        <taxon>Basidiomycota</taxon>
        <taxon>Agaricomycotina</taxon>
        <taxon>Agaricomycetes</taxon>
        <taxon>Agaricomycetidae</taxon>
        <taxon>Agaricales</taxon>
        <taxon>Marasmiineae</taxon>
        <taxon>Mycenaceae</taxon>
        <taxon>Mycena</taxon>
    </lineage>
</organism>
<dbReference type="Gene3D" id="1.10.520.10">
    <property type="match status" value="1"/>
</dbReference>
<keyword evidence="6 8" id="KW-0560">Oxidoreductase</keyword>
<evidence type="ECO:0000256" key="1">
    <source>
        <dbReference type="ARBA" id="ARBA00003917"/>
    </source>
</evidence>
<dbReference type="SUPFAM" id="SSF48113">
    <property type="entry name" value="Heme-dependent peroxidases"/>
    <property type="match status" value="1"/>
</dbReference>
<dbReference type="Proteomes" id="UP001215598">
    <property type="component" value="Unassembled WGS sequence"/>
</dbReference>